<protein>
    <submittedName>
        <fullName evidence="3">Amidase</fullName>
        <ecNumber evidence="3">3.5.1.4</ecNumber>
    </submittedName>
</protein>
<name>A4G8G1_HERAR</name>
<dbReference type="HOGENOM" id="CLU_009600_0_4_4"/>
<organism evidence="3 4">
    <name type="scientific">Herminiimonas arsenicoxydans</name>
    <dbReference type="NCBI Taxonomy" id="204773"/>
    <lineage>
        <taxon>Bacteria</taxon>
        <taxon>Pseudomonadati</taxon>
        <taxon>Pseudomonadota</taxon>
        <taxon>Betaproteobacteria</taxon>
        <taxon>Burkholderiales</taxon>
        <taxon>Oxalobacteraceae</taxon>
        <taxon>Herminiimonas</taxon>
    </lineage>
</organism>
<dbReference type="PANTHER" id="PTHR11895">
    <property type="entry name" value="TRANSAMIDASE"/>
    <property type="match status" value="1"/>
</dbReference>
<reference evidence="3 4" key="1">
    <citation type="journal article" date="2007" name="PLoS Genet.">
        <title>A tale of two oxidation states: bacterial colonization of arsenic-rich environments.</title>
        <authorList>
            <person name="Muller D."/>
            <person name="Medigue C."/>
            <person name="Koechler S."/>
            <person name="Barbe V."/>
            <person name="Barakat M."/>
            <person name="Talla E."/>
            <person name="Bonnefoy V."/>
            <person name="Krin E."/>
            <person name="Arsene-Ploetze F."/>
            <person name="Carapito C."/>
            <person name="Chandler M."/>
            <person name="Cournoyer B."/>
            <person name="Cruveiller S."/>
            <person name="Dossat C."/>
            <person name="Duval S."/>
            <person name="Heymann M."/>
            <person name="Leize E."/>
            <person name="Lieutaud A."/>
            <person name="Lievremont D."/>
            <person name="Makita Y."/>
            <person name="Mangenot S."/>
            <person name="Nitschke W."/>
            <person name="Ortet P."/>
            <person name="Perdrial N."/>
            <person name="Schoepp B."/>
            <person name="Siguier N."/>
            <person name="Simeonova D.D."/>
            <person name="Rouy Z."/>
            <person name="Segurens B."/>
            <person name="Turlin E."/>
            <person name="Vallenet D."/>
            <person name="Van Dorsselaer A."/>
            <person name="Weiss S."/>
            <person name="Weissenbach J."/>
            <person name="Lett M.C."/>
            <person name="Danchin A."/>
            <person name="Bertin P.N."/>
        </authorList>
    </citation>
    <scope>NUCLEOTIDE SEQUENCE [LARGE SCALE GENOMIC DNA]</scope>
    <source>
        <strain evidence="4">ULPAs1</strain>
    </source>
</reference>
<dbReference type="eggNOG" id="COG0154">
    <property type="taxonomic scope" value="Bacteria"/>
</dbReference>
<dbReference type="PANTHER" id="PTHR11895:SF7">
    <property type="entry name" value="GLUTAMYL-TRNA(GLN) AMIDOTRANSFERASE SUBUNIT A, MITOCHONDRIAL"/>
    <property type="match status" value="1"/>
</dbReference>
<dbReference type="EMBL" id="CU207211">
    <property type="protein sequence ID" value="CAL62798.1"/>
    <property type="molecule type" value="Genomic_DNA"/>
</dbReference>
<keyword evidence="4" id="KW-1185">Reference proteome</keyword>
<evidence type="ECO:0000259" key="2">
    <source>
        <dbReference type="Pfam" id="PF01425"/>
    </source>
</evidence>
<comment type="similarity">
    <text evidence="1">Belongs to the amidase family.</text>
</comment>
<dbReference type="KEGG" id="har:HEAR2676"/>
<dbReference type="STRING" id="204773.HEAR2676"/>
<dbReference type="InterPro" id="IPR023631">
    <property type="entry name" value="Amidase_dom"/>
</dbReference>
<gene>
    <name evidence="3" type="ordered locus">HEAR2676</name>
</gene>
<dbReference type="Pfam" id="PF01425">
    <property type="entry name" value="Amidase"/>
    <property type="match status" value="1"/>
</dbReference>
<dbReference type="SUPFAM" id="SSF75304">
    <property type="entry name" value="Amidase signature (AS) enzymes"/>
    <property type="match status" value="1"/>
</dbReference>
<dbReference type="Gene3D" id="3.90.1300.10">
    <property type="entry name" value="Amidase signature (AS) domain"/>
    <property type="match status" value="1"/>
</dbReference>
<sequence length="469" mass="49765">MDIMLNEFSTALALRDALLSRQISAVEVVQNSLGRLEQVESQLNCFSTLTSELALAAAEHADQSLLRGEVLGPLHGLPISVKDLIAVGGVRQTFGSRAMENNIAQVDAPSVARVKAAGACIVGISTTSEFGCKAVGDSPLTGITRNPWNIEKTPGGSSCGAAASVAAGVTPFALGTDGGGSIREPSSFTGLFGIKAQFARVPVFPASATPTLAHVGPLARSVRDAALLLSVIAGHDARDPFSVAEDVPDFLAACDAPIKGMRLAWSPDLGYAKPDAEIVRITEAAVKKFEALGCEIIELKGGIGSDPADMWLAEFYAGVGTRLHSVMRDQRELLDPVVVATLDKALDQSLLSYYSKVFERYQFREKMRSMFTSFDLLLTPTAPIAAPNVGVDVPAQFADRNICSWQYYTYPFNLTGQPAASLPVGFTQSGLPVGLQLVANINRETDIFRAAAAFEAVHPWADKIPDGLL</sequence>
<evidence type="ECO:0000313" key="4">
    <source>
        <dbReference type="Proteomes" id="UP000006697"/>
    </source>
</evidence>
<accession>A4G8G1</accession>
<evidence type="ECO:0000313" key="3">
    <source>
        <dbReference type="EMBL" id="CAL62798.1"/>
    </source>
</evidence>
<feature type="domain" description="Amidase" evidence="2">
    <location>
        <begin position="27"/>
        <end position="445"/>
    </location>
</feature>
<dbReference type="AlphaFoldDB" id="A4G8G1"/>
<dbReference type="GO" id="GO:0004040">
    <property type="term" value="F:amidase activity"/>
    <property type="evidence" value="ECO:0007669"/>
    <property type="project" value="UniProtKB-EC"/>
</dbReference>
<dbReference type="InterPro" id="IPR000120">
    <property type="entry name" value="Amidase"/>
</dbReference>
<dbReference type="EC" id="3.5.1.4" evidence="3"/>
<evidence type="ECO:0000256" key="1">
    <source>
        <dbReference type="ARBA" id="ARBA00009199"/>
    </source>
</evidence>
<keyword evidence="3" id="KW-0378">Hydrolase</keyword>
<dbReference type="Proteomes" id="UP000006697">
    <property type="component" value="Chromosome"/>
</dbReference>
<proteinExistence type="inferred from homology"/>
<dbReference type="InterPro" id="IPR036928">
    <property type="entry name" value="AS_sf"/>
</dbReference>